<sequence length="133" mass="15309">MSKLVILDVEKIIDLKHRAESHFIDYKENMAIYNGKAKIVGDRPEHVLFLDPGFKFVYSIEEIPSTDFKKLYTLKKLSGSINNGNYPSIDLMKIMLEYLGMSELSKCNVSIKHQDTIPNIEIVDIIKEMTIDQ</sequence>
<accession>A0ABM7NRU0</accession>
<evidence type="ECO:0000313" key="2">
    <source>
        <dbReference type="Proteomes" id="UP001321479"/>
    </source>
</evidence>
<dbReference type="Proteomes" id="UP001321479">
    <property type="component" value="Segment"/>
</dbReference>
<keyword evidence="2" id="KW-1185">Reference proteome</keyword>
<reference evidence="1 2" key="1">
    <citation type="submission" date="2021-02" db="EMBL/GenBank/DDBJ databases">
        <title>Cotonvirus japonicus, which uses Golgi apparatus of host cells for its virion factory, phylogenetically links tailed tupanvirus and icosahedral mimivirus.</title>
        <authorList>
            <person name="Takahashi H."/>
            <person name="Fukaya S."/>
            <person name="Song C."/>
            <person name="Murata K."/>
            <person name="Takemura M."/>
        </authorList>
    </citation>
    <scope>NUCLEOTIDE SEQUENCE [LARGE SCALE GENOMIC DNA]</scope>
</reference>
<dbReference type="EMBL" id="AP024483">
    <property type="protein sequence ID" value="BCS82807.1"/>
    <property type="molecule type" value="Genomic_DNA"/>
</dbReference>
<evidence type="ECO:0000313" key="1">
    <source>
        <dbReference type="EMBL" id="BCS82807.1"/>
    </source>
</evidence>
<name>A0ABM7NRU0_9VIRU</name>
<proteinExistence type="predicted"/>
<dbReference type="RefSeq" id="YP_010841415.1">
    <property type="nucleotide sequence ID" value="NC_079139.1"/>
</dbReference>
<organism evidence="1 2">
    <name type="scientific">Cotonvirus japonicus</name>
    <dbReference type="NCBI Taxonomy" id="2811091"/>
    <lineage>
        <taxon>Viruses</taxon>
        <taxon>Varidnaviria</taxon>
        <taxon>Bamfordvirae</taxon>
        <taxon>Nucleocytoviricota</taxon>
        <taxon>Megaviricetes</taxon>
        <taxon>Imitervirales</taxon>
        <taxon>Mimiviridae</taxon>
        <taxon>Megamimivirinae</taxon>
        <taxon>Cotonvirus</taxon>
        <taxon>Cotonvirus japonicum</taxon>
    </lineage>
</organism>
<protein>
    <submittedName>
        <fullName evidence="1">Divergent P-loop NTPase</fullName>
    </submittedName>
</protein>
<dbReference type="GeneID" id="80558012"/>